<dbReference type="EMBL" id="JAUTBA010000001">
    <property type="protein sequence ID" value="MDQ1151056.1"/>
    <property type="molecule type" value="Genomic_DNA"/>
</dbReference>
<sequence>MIKQKTAYICRNKYESLYRIVINKNKNMLSQHIKEQTHAAHQNVEGTIVRQLKNIRSEADYAEVLKGFYAYFRAVEDRIAPFVTAEVLPDLAERRNSSYIKSDIEALGGNVDNLPEANAPAVANVQEALASLYVLEGSIMGGPYIVQMLNKYGVTKGTSFFEGYGENSRDMWAGFTAVLNKYSEDPATYDRAVEIANQTFYNFGEVFTPIASAN</sequence>
<proteinExistence type="predicted"/>
<reference evidence="1 2" key="1">
    <citation type="submission" date="2023-07" db="EMBL/GenBank/DDBJ databases">
        <title>Functional and genomic diversity of the sorghum phyllosphere microbiome.</title>
        <authorList>
            <person name="Shade A."/>
        </authorList>
    </citation>
    <scope>NUCLEOTIDE SEQUENCE [LARGE SCALE GENOMIC DNA]</scope>
    <source>
        <strain evidence="1 2">SORGH_AS_0892</strain>
    </source>
</reference>
<dbReference type="SUPFAM" id="SSF48613">
    <property type="entry name" value="Heme oxygenase-like"/>
    <property type="match status" value="1"/>
</dbReference>
<evidence type="ECO:0000313" key="1">
    <source>
        <dbReference type="EMBL" id="MDQ1151056.1"/>
    </source>
</evidence>
<comment type="caution">
    <text evidence="1">The sequence shown here is derived from an EMBL/GenBank/DDBJ whole genome shotgun (WGS) entry which is preliminary data.</text>
</comment>
<dbReference type="InterPro" id="IPR016053">
    <property type="entry name" value="Haem_Oase-like"/>
</dbReference>
<dbReference type="EC" id="1.14.99.58" evidence="1"/>
<evidence type="ECO:0000313" key="2">
    <source>
        <dbReference type="Proteomes" id="UP001244640"/>
    </source>
</evidence>
<dbReference type="Pfam" id="PF01126">
    <property type="entry name" value="Heme_oxygenase"/>
    <property type="match status" value="1"/>
</dbReference>
<gene>
    <name evidence="1" type="ORF">QE382_003040</name>
</gene>
<dbReference type="Proteomes" id="UP001244640">
    <property type="component" value="Unassembled WGS sequence"/>
</dbReference>
<keyword evidence="1" id="KW-0560">Oxidoreductase</keyword>
<protein>
    <submittedName>
        <fullName evidence="1">Heme oxygenase</fullName>
        <ecNumber evidence="1">1.14.99.58</ecNumber>
    </submittedName>
</protein>
<dbReference type="Gene3D" id="1.20.910.10">
    <property type="entry name" value="Heme oxygenase-like"/>
    <property type="match status" value="1"/>
</dbReference>
<keyword evidence="2" id="KW-1185">Reference proteome</keyword>
<dbReference type="InterPro" id="IPR016084">
    <property type="entry name" value="Haem_Oase-like_multi-hlx"/>
</dbReference>
<dbReference type="CDD" id="cd19166">
    <property type="entry name" value="HemeO-bac"/>
    <property type="match status" value="1"/>
</dbReference>
<accession>A0ABU0U7W2</accession>
<dbReference type="GO" id="GO:0016491">
    <property type="term" value="F:oxidoreductase activity"/>
    <property type="evidence" value="ECO:0007669"/>
    <property type="project" value="UniProtKB-KW"/>
</dbReference>
<name>A0ABU0U7W2_9SPHI</name>
<organism evidence="1 2">
    <name type="scientific">Sphingobacterium zeae</name>
    <dbReference type="NCBI Taxonomy" id="1776859"/>
    <lineage>
        <taxon>Bacteria</taxon>
        <taxon>Pseudomonadati</taxon>
        <taxon>Bacteroidota</taxon>
        <taxon>Sphingobacteriia</taxon>
        <taxon>Sphingobacteriales</taxon>
        <taxon>Sphingobacteriaceae</taxon>
        <taxon>Sphingobacterium</taxon>
    </lineage>
</organism>